<accession>A0ABS5VUP8</accession>
<evidence type="ECO:0000313" key="2">
    <source>
        <dbReference type="EMBL" id="MBT1705150.1"/>
    </source>
</evidence>
<evidence type="ECO:0000259" key="1">
    <source>
        <dbReference type="Pfam" id="PF00027"/>
    </source>
</evidence>
<evidence type="ECO:0000313" key="3">
    <source>
        <dbReference type="Proteomes" id="UP000772618"/>
    </source>
</evidence>
<dbReference type="Gene3D" id="2.60.120.10">
    <property type="entry name" value="Jelly Rolls"/>
    <property type="match status" value="1"/>
</dbReference>
<dbReference type="Proteomes" id="UP000772618">
    <property type="component" value="Unassembled WGS sequence"/>
</dbReference>
<organism evidence="2 3">
    <name type="scientific">Chryseosolibacter indicus</name>
    <dbReference type="NCBI Taxonomy" id="2782351"/>
    <lineage>
        <taxon>Bacteria</taxon>
        <taxon>Pseudomonadati</taxon>
        <taxon>Bacteroidota</taxon>
        <taxon>Cytophagia</taxon>
        <taxon>Cytophagales</taxon>
        <taxon>Chryseotaleaceae</taxon>
        <taxon>Chryseosolibacter</taxon>
    </lineage>
</organism>
<gene>
    <name evidence="2" type="ORF">KK060_17790</name>
</gene>
<reference evidence="2 3" key="1">
    <citation type="submission" date="2021-05" db="EMBL/GenBank/DDBJ databases">
        <title>A Polyphasic approach of four new species of the genus Ohtaekwangia: Ohtaekwangia histidinii sp. nov., Ohtaekwangia cretensis sp. nov., Ohtaekwangia indiensis sp. nov., Ohtaekwangia reichenbachii sp. nov. from diverse environment.</title>
        <authorList>
            <person name="Octaviana S."/>
        </authorList>
    </citation>
    <scope>NUCLEOTIDE SEQUENCE [LARGE SCALE GENOMIC DNA]</scope>
    <source>
        <strain evidence="2 3">PWU20</strain>
    </source>
</reference>
<feature type="domain" description="Cyclic nucleotide-binding" evidence="1">
    <location>
        <begin position="29"/>
        <end position="116"/>
    </location>
</feature>
<dbReference type="CDD" id="cd00038">
    <property type="entry name" value="CAP_ED"/>
    <property type="match status" value="1"/>
</dbReference>
<dbReference type="InterPro" id="IPR018490">
    <property type="entry name" value="cNMP-bd_dom_sf"/>
</dbReference>
<dbReference type="SUPFAM" id="SSF51206">
    <property type="entry name" value="cAMP-binding domain-like"/>
    <property type="match status" value="1"/>
</dbReference>
<dbReference type="EMBL" id="JAHESD010000047">
    <property type="protein sequence ID" value="MBT1705150.1"/>
    <property type="molecule type" value="Genomic_DNA"/>
</dbReference>
<sequence>MGNLTTFLNNFSEFTPDAVNDLNCCIVEESFLKGDVLVQKGRVCGKLIYIKKGLVKLSFEGDYKEFIMRFFSENALSTVLDSFLNQTPSSYRIVAIEPTEISYITFYKIEELCRKHHCVEAAFRKFIAHASTNMMARISEMLEEDGTQRYHNFLKQNPSLMQRISLGDLASYLGITQVSLSRIRSKQ</sequence>
<keyword evidence="3" id="KW-1185">Reference proteome</keyword>
<name>A0ABS5VUP8_9BACT</name>
<proteinExistence type="predicted"/>
<protein>
    <submittedName>
        <fullName evidence="2">Crp/Fnr family transcriptional regulator</fullName>
    </submittedName>
</protein>
<dbReference type="Pfam" id="PF00027">
    <property type="entry name" value="cNMP_binding"/>
    <property type="match status" value="1"/>
</dbReference>
<comment type="caution">
    <text evidence="2">The sequence shown here is derived from an EMBL/GenBank/DDBJ whole genome shotgun (WGS) entry which is preliminary data.</text>
</comment>
<dbReference type="InterPro" id="IPR000595">
    <property type="entry name" value="cNMP-bd_dom"/>
</dbReference>
<dbReference type="InterPro" id="IPR014710">
    <property type="entry name" value="RmlC-like_jellyroll"/>
</dbReference>
<dbReference type="RefSeq" id="WP_254155105.1">
    <property type="nucleotide sequence ID" value="NZ_JAHESD010000047.1"/>
</dbReference>